<evidence type="ECO:0000256" key="4">
    <source>
        <dbReference type="ARBA" id="ARBA00023172"/>
    </source>
</evidence>
<comment type="similarity">
    <text evidence="1">Belongs to the 'phage' integrase family.</text>
</comment>
<dbReference type="Pfam" id="PF02899">
    <property type="entry name" value="Phage_int_SAM_1"/>
    <property type="match status" value="1"/>
</dbReference>
<proteinExistence type="inferred from homology"/>
<dbReference type="GO" id="GO:0015074">
    <property type="term" value="P:DNA integration"/>
    <property type="evidence" value="ECO:0007669"/>
    <property type="project" value="UniProtKB-KW"/>
</dbReference>
<evidence type="ECO:0000256" key="2">
    <source>
        <dbReference type="ARBA" id="ARBA00022908"/>
    </source>
</evidence>
<dbReference type="PROSITE" id="PS51900">
    <property type="entry name" value="CB"/>
    <property type="match status" value="1"/>
</dbReference>
<reference evidence="9" key="1">
    <citation type="submission" date="2020-02" db="EMBL/GenBank/DDBJ databases">
        <authorList>
            <person name="Meier V. D."/>
        </authorList>
    </citation>
    <scope>NUCLEOTIDE SEQUENCE</scope>
    <source>
        <strain evidence="9">AVDCRST_MAG02</strain>
    </source>
</reference>
<dbReference type="InterPro" id="IPR011010">
    <property type="entry name" value="DNA_brk_join_enz"/>
</dbReference>
<dbReference type="InterPro" id="IPR004107">
    <property type="entry name" value="Integrase_SAM-like_N"/>
</dbReference>
<feature type="compositionally biased region" description="Polar residues" evidence="6">
    <location>
        <begin position="79"/>
        <end position="91"/>
    </location>
</feature>
<keyword evidence="3 5" id="KW-0238">DNA-binding</keyword>
<dbReference type="Pfam" id="PF00589">
    <property type="entry name" value="Phage_integrase"/>
    <property type="match status" value="1"/>
</dbReference>
<name>A0A6J4QWS8_9ACTN</name>
<dbReference type="AlphaFoldDB" id="A0A6J4QWS8"/>
<dbReference type="PANTHER" id="PTHR30349">
    <property type="entry name" value="PHAGE INTEGRASE-RELATED"/>
    <property type="match status" value="1"/>
</dbReference>
<dbReference type="GO" id="GO:0003677">
    <property type="term" value="F:DNA binding"/>
    <property type="evidence" value="ECO:0007669"/>
    <property type="project" value="UniProtKB-UniRule"/>
</dbReference>
<dbReference type="InterPro" id="IPR044068">
    <property type="entry name" value="CB"/>
</dbReference>
<dbReference type="InterPro" id="IPR010998">
    <property type="entry name" value="Integrase_recombinase_N"/>
</dbReference>
<dbReference type="EMBL" id="CADCVH010000055">
    <property type="protein sequence ID" value="CAA9457642.1"/>
    <property type="molecule type" value="Genomic_DNA"/>
</dbReference>
<dbReference type="InterPro" id="IPR050090">
    <property type="entry name" value="Tyrosine_recombinase_XerCD"/>
</dbReference>
<dbReference type="CDD" id="cd00397">
    <property type="entry name" value="DNA_BRE_C"/>
    <property type="match status" value="1"/>
</dbReference>
<dbReference type="SUPFAM" id="SSF56349">
    <property type="entry name" value="DNA breaking-rejoining enzymes"/>
    <property type="match status" value="1"/>
</dbReference>
<evidence type="ECO:0000313" key="9">
    <source>
        <dbReference type="EMBL" id="CAA9457642.1"/>
    </source>
</evidence>
<evidence type="ECO:0000256" key="5">
    <source>
        <dbReference type="PROSITE-ProRule" id="PRU01248"/>
    </source>
</evidence>
<feature type="region of interest" description="Disordered" evidence="6">
    <location>
        <begin position="380"/>
        <end position="438"/>
    </location>
</feature>
<organism evidence="9">
    <name type="scientific">uncultured Rubrobacteraceae bacterium</name>
    <dbReference type="NCBI Taxonomy" id="349277"/>
    <lineage>
        <taxon>Bacteria</taxon>
        <taxon>Bacillati</taxon>
        <taxon>Actinomycetota</taxon>
        <taxon>Rubrobacteria</taxon>
        <taxon>Rubrobacterales</taxon>
        <taxon>Rubrobacteraceae</taxon>
        <taxon>environmental samples</taxon>
    </lineage>
</organism>
<evidence type="ECO:0000256" key="3">
    <source>
        <dbReference type="ARBA" id="ARBA00023125"/>
    </source>
</evidence>
<dbReference type="InterPro" id="IPR002104">
    <property type="entry name" value="Integrase_catalytic"/>
</dbReference>
<feature type="region of interest" description="Disordered" evidence="6">
    <location>
        <begin position="72"/>
        <end position="91"/>
    </location>
</feature>
<sequence>MGRINWERVPSVAQTPHARSWLRIQSDMGLAQNTIDAYGPGLEEYLIFCDSNGVEAPAATRAQVASYVRHLRERPTHRGNPSLNSETQNGRLSNATIQQRLTVARLFYDYLIEERCRDDNPVGRGRYTPGNGFGGRRGMVRRYVKLPWIPSDLQWMELLDAMRRESLRNRLMLALAYDAALRREELCSLTIEDIDPAPRLLRIRAETTKGGQERVVPFWEASDQLYRAYLAERRSVSRRPGPLFLSESRRNLGQPIGLWTWSKALRSVAKRTGVDRFSTHTLRHLRLTDLAHAGWEIHEIATFAGHRHTDTTNDFYATCPHRMACPGCSWYVPKESMKAQLLEGKANLLRCQEELTLSEDEAAAVDEGIRLHKKLLDRLSDVPTPAGPTPRELLDPATEDVSGAAARKPLPASASRSPSPLLQIGRKPSDRSVPSVCGTRREGVPQLFAGF</sequence>
<dbReference type="Gene3D" id="1.10.443.10">
    <property type="entry name" value="Intergrase catalytic core"/>
    <property type="match status" value="1"/>
</dbReference>
<dbReference type="PROSITE" id="PS51898">
    <property type="entry name" value="TYR_RECOMBINASE"/>
    <property type="match status" value="1"/>
</dbReference>
<feature type="domain" description="Tyr recombinase" evidence="7">
    <location>
        <begin position="144"/>
        <end position="332"/>
    </location>
</feature>
<dbReference type="InterPro" id="IPR013762">
    <property type="entry name" value="Integrase-like_cat_sf"/>
</dbReference>
<feature type="domain" description="Core-binding (CB)" evidence="8">
    <location>
        <begin position="12"/>
        <end position="112"/>
    </location>
</feature>
<keyword evidence="4" id="KW-0233">DNA recombination</keyword>
<dbReference type="Gene3D" id="1.10.150.130">
    <property type="match status" value="1"/>
</dbReference>
<evidence type="ECO:0000256" key="1">
    <source>
        <dbReference type="ARBA" id="ARBA00008857"/>
    </source>
</evidence>
<evidence type="ECO:0000256" key="6">
    <source>
        <dbReference type="SAM" id="MobiDB-lite"/>
    </source>
</evidence>
<gene>
    <name evidence="9" type="ORF">AVDCRST_MAG02-1703</name>
</gene>
<dbReference type="GO" id="GO:0006310">
    <property type="term" value="P:DNA recombination"/>
    <property type="evidence" value="ECO:0007669"/>
    <property type="project" value="UniProtKB-KW"/>
</dbReference>
<keyword evidence="2" id="KW-0229">DNA integration</keyword>
<protein>
    <submittedName>
        <fullName evidence="9">Phage integrase family protein</fullName>
    </submittedName>
</protein>
<feature type="compositionally biased region" description="Low complexity" evidence="6">
    <location>
        <begin position="404"/>
        <end position="422"/>
    </location>
</feature>
<evidence type="ECO:0000259" key="7">
    <source>
        <dbReference type="PROSITE" id="PS51898"/>
    </source>
</evidence>
<evidence type="ECO:0000259" key="8">
    <source>
        <dbReference type="PROSITE" id="PS51900"/>
    </source>
</evidence>
<accession>A0A6J4QWS8</accession>
<dbReference type="PANTHER" id="PTHR30349:SF41">
    <property type="entry name" value="INTEGRASE_RECOMBINASE PROTEIN MJ0367-RELATED"/>
    <property type="match status" value="1"/>
</dbReference>